<dbReference type="EMBL" id="JBGMDY010000003">
    <property type="protein sequence ID" value="KAL2341536.1"/>
    <property type="molecule type" value="Genomic_DNA"/>
</dbReference>
<organism evidence="6 7">
    <name type="scientific">Flemingia macrophylla</name>
    <dbReference type="NCBI Taxonomy" id="520843"/>
    <lineage>
        <taxon>Eukaryota</taxon>
        <taxon>Viridiplantae</taxon>
        <taxon>Streptophyta</taxon>
        <taxon>Embryophyta</taxon>
        <taxon>Tracheophyta</taxon>
        <taxon>Spermatophyta</taxon>
        <taxon>Magnoliopsida</taxon>
        <taxon>eudicotyledons</taxon>
        <taxon>Gunneridae</taxon>
        <taxon>Pentapetalae</taxon>
        <taxon>rosids</taxon>
        <taxon>fabids</taxon>
        <taxon>Fabales</taxon>
        <taxon>Fabaceae</taxon>
        <taxon>Papilionoideae</taxon>
        <taxon>50 kb inversion clade</taxon>
        <taxon>NPAAA clade</taxon>
        <taxon>indigoferoid/millettioid clade</taxon>
        <taxon>Phaseoleae</taxon>
        <taxon>Flemingia</taxon>
    </lineage>
</organism>
<dbReference type="InterPro" id="IPR001764">
    <property type="entry name" value="Glyco_hydro_3_N"/>
</dbReference>
<evidence type="ECO:0000259" key="5">
    <source>
        <dbReference type="Pfam" id="PF01915"/>
    </source>
</evidence>
<dbReference type="SUPFAM" id="SSF51445">
    <property type="entry name" value="(Trans)glycosidases"/>
    <property type="match status" value="1"/>
</dbReference>
<dbReference type="SUPFAM" id="SSF52279">
    <property type="entry name" value="Beta-D-glucan exohydrolase, C-terminal domain"/>
    <property type="match status" value="1"/>
</dbReference>
<dbReference type="Proteomes" id="UP001603857">
    <property type="component" value="Unassembled WGS sequence"/>
</dbReference>
<dbReference type="GO" id="GO:0016798">
    <property type="term" value="F:hydrolase activity, acting on glycosyl bonds"/>
    <property type="evidence" value="ECO:0007669"/>
    <property type="project" value="UniProtKB-KW"/>
</dbReference>
<evidence type="ECO:0000313" key="7">
    <source>
        <dbReference type="Proteomes" id="UP001603857"/>
    </source>
</evidence>
<reference evidence="6 7" key="1">
    <citation type="submission" date="2024-08" db="EMBL/GenBank/DDBJ databases">
        <title>Insights into the chromosomal genome structure of Flemingia macrophylla.</title>
        <authorList>
            <person name="Ding Y."/>
            <person name="Zhao Y."/>
            <person name="Bi W."/>
            <person name="Wu M."/>
            <person name="Zhao G."/>
            <person name="Gong Y."/>
            <person name="Li W."/>
            <person name="Zhang P."/>
        </authorList>
    </citation>
    <scope>NUCLEOTIDE SEQUENCE [LARGE SCALE GENOMIC DNA]</scope>
    <source>
        <strain evidence="6">DYQJB</strain>
        <tissue evidence="6">Leaf</tissue>
    </source>
</reference>
<dbReference type="Gene3D" id="3.40.50.1700">
    <property type="entry name" value="Glycoside hydrolase family 3 C-terminal domain"/>
    <property type="match status" value="1"/>
</dbReference>
<protein>
    <recommendedName>
        <fullName evidence="8">Beta-glucosidase</fullName>
    </recommendedName>
</protein>
<feature type="domain" description="Glycoside hydrolase family 3 C-terminal" evidence="5">
    <location>
        <begin position="415"/>
        <end position="624"/>
    </location>
</feature>
<dbReference type="InterPro" id="IPR036881">
    <property type="entry name" value="Glyco_hydro_3_C_sf"/>
</dbReference>
<keyword evidence="3" id="KW-0732">Signal</keyword>
<dbReference type="InterPro" id="IPR017853">
    <property type="entry name" value="GH"/>
</dbReference>
<evidence type="ECO:0000313" key="6">
    <source>
        <dbReference type="EMBL" id="KAL2341536.1"/>
    </source>
</evidence>
<evidence type="ECO:0000256" key="3">
    <source>
        <dbReference type="SAM" id="SignalP"/>
    </source>
</evidence>
<dbReference type="FunFam" id="3.20.20.300:FF:000003">
    <property type="entry name" value="Beta-D-glucan exohydrolase isoenzyme ExoI"/>
    <property type="match status" value="1"/>
</dbReference>
<dbReference type="AlphaFoldDB" id="A0ABD1N0W4"/>
<keyword evidence="7" id="KW-1185">Reference proteome</keyword>
<dbReference type="PANTHER" id="PTHR30620">
    <property type="entry name" value="PERIPLASMIC BETA-GLUCOSIDASE-RELATED"/>
    <property type="match status" value="1"/>
</dbReference>
<feature type="domain" description="Glycoside hydrolase family 3 N-terminal" evidence="4">
    <location>
        <begin position="50"/>
        <end position="376"/>
    </location>
</feature>
<dbReference type="PRINTS" id="PR00133">
    <property type="entry name" value="GLHYDRLASE3"/>
</dbReference>
<dbReference type="FunFam" id="3.40.50.1700:FF:000002">
    <property type="entry name" value="Glycosyl hydrolase family protein"/>
    <property type="match status" value="1"/>
</dbReference>
<dbReference type="Pfam" id="PF01915">
    <property type="entry name" value="Glyco_hydro_3_C"/>
    <property type="match status" value="1"/>
</dbReference>
<dbReference type="InterPro" id="IPR051915">
    <property type="entry name" value="Cellulose_Degrad_GH3"/>
</dbReference>
<keyword evidence="1" id="KW-0378">Hydrolase</keyword>
<feature type="signal peptide" evidence="3">
    <location>
        <begin position="1"/>
        <end position="24"/>
    </location>
</feature>
<comment type="caution">
    <text evidence="6">The sequence shown here is derived from an EMBL/GenBank/DDBJ whole genome shotgun (WGS) entry which is preliminary data.</text>
</comment>
<dbReference type="InterPro" id="IPR036962">
    <property type="entry name" value="Glyco_hydro_3_N_sf"/>
</dbReference>
<evidence type="ECO:0008006" key="8">
    <source>
        <dbReference type="Google" id="ProtNLM"/>
    </source>
</evidence>
<dbReference type="Gene3D" id="3.20.20.300">
    <property type="entry name" value="Glycoside hydrolase, family 3, N-terminal domain"/>
    <property type="match status" value="1"/>
</dbReference>
<evidence type="ECO:0000256" key="1">
    <source>
        <dbReference type="ARBA" id="ARBA00022801"/>
    </source>
</evidence>
<name>A0ABD1N0W4_9FABA</name>
<gene>
    <name evidence="6" type="ORF">Fmac_009476</name>
</gene>
<evidence type="ECO:0000259" key="4">
    <source>
        <dbReference type="Pfam" id="PF00933"/>
    </source>
</evidence>
<dbReference type="Pfam" id="PF00933">
    <property type="entry name" value="Glyco_hydro_3"/>
    <property type="match status" value="1"/>
</dbReference>
<dbReference type="PANTHER" id="PTHR30620:SF35">
    <property type="entry name" value="GLYCOSYL HYDROLASE FAMILY PROTEIN"/>
    <property type="match status" value="1"/>
</dbReference>
<accession>A0ABD1N0W4</accession>
<sequence length="661" mass="72284">MSRALVRLLGTLWLCWWFASVGEAQIGYMRYKDPKQPVVTRVRDLMSRMTLEEKIGQMVQIDRSVANAKVMKTNFIGSVLSGGGSEPLPRATAEDWVNMINEFQKGALESRLGIPMMYGIDAVHGHNNVYNATIFPHNVGLGCTRDPALAQRIGAATALEVRATGIPYVFAPCIAVCRDPRWGRCYESYSEDPKIVQQMTEIIPGLQGSMPSNSRKGFPYVGGETKVAACAKHFVGDGGTTKGVNENNTLIDWHGLLSIHMPAYSDSIIKGVSTVMVSYSSWNGVKMHANRELITGFLKNTLKFKGFVISDWQGIDRITSPPNSNYTYSVQASIEAGVDMVMVPYKYDEFIQDLTLLVKSSIIPMERIDDAVERILFVKFTMGLFENPLADTSLVNELGSQEHRDLAREAVRKTLVLLKNGKNESATLLPLPKKVPKLLVAGTHSDNLGYQCGGWTIKWQGFSGNSDTRGTTILSAIKSTVDPSTEVVFRDNPDSEFIESNNFEYAIVVVGEPPYAETAGDSTTLTMEDPGPNVINNVCGTVKCVVVLISGRPIVIEPYISSVDALVAAWLPGTEGQGVTDVLFGDYGFTGKLARTWFKSVDQLPMNAGDPHYDPLFPFGFGLTTESVSDLVARSTSGAVSVRVCVFTITITLIISLYLSG</sequence>
<keyword evidence="2" id="KW-0326">Glycosidase</keyword>
<evidence type="ECO:0000256" key="2">
    <source>
        <dbReference type="ARBA" id="ARBA00023295"/>
    </source>
</evidence>
<dbReference type="InterPro" id="IPR002772">
    <property type="entry name" value="Glyco_hydro_3_C"/>
</dbReference>
<proteinExistence type="predicted"/>
<feature type="chain" id="PRO_5044847100" description="Beta-glucosidase" evidence="3">
    <location>
        <begin position="25"/>
        <end position="661"/>
    </location>
</feature>